<gene>
    <name evidence="1" type="ORF">EK403_09760</name>
</gene>
<dbReference type="Pfam" id="PF13747">
    <property type="entry name" value="DUF4164"/>
    <property type="match status" value="1"/>
</dbReference>
<proteinExistence type="predicted"/>
<name>A0A4Q0MKE6_9HYPH</name>
<sequence length="90" mass="9461">MGDLDAALRRLNGALEAAEAAVGRAIDAADAARAREEELTAFADDRQRLAELLDVSAAQAETSEASRAEVARRLDVAIAQVRGVLEEAAD</sequence>
<keyword evidence="2" id="KW-1185">Reference proteome</keyword>
<dbReference type="EMBL" id="RYFI01000008">
    <property type="protein sequence ID" value="RXF73476.1"/>
    <property type="molecule type" value="Genomic_DNA"/>
</dbReference>
<dbReference type="Proteomes" id="UP000289708">
    <property type="component" value="Unassembled WGS sequence"/>
</dbReference>
<comment type="caution">
    <text evidence="1">The sequence shown here is derived from an EMBL/GenBank/DDBJ whole genome shotgun (WGS) entry which is preliminary data.</text>
</comment>
<accession>A0A4Q0MKE6</accession>
<evidence type="ECO:0000313" key="2">
    <source>
        <dbReference type="Proteomes" id="UP000289708"/>
    </source>
</evidence>
<dbReference type="OrthoDB" id="8001694at2"/>
<dbReference type="RefSeq" id="WP_128777307.1">
    <property type="nucleotide sequence ID" value="NZ_RYFI01000008.1"/>
</dbReference>
<protein>
    <submittedName>
        <fullName evidence="1">DUF4164 family protein</fullName>
    </submittedName>
</protein>
<evidence type="ECO:0000313" key="1">
    <source>
        <dbReference type="EMBL" id="RXF73476.1"/>
    </source>
</evidence>
<dbReference type="AlphaFoldDB" id="A0A4Q0MKE6"/>
<dbReference type="InterPro" id="IPR025310">
    <property type="entry name" value="DUF4164"/>
</dbReference>
<organism evidence="1 2">
    <name type="scientific">Hansschlegelia zhihuaiae</name>
    <dbReference type="NCBI Taxonomy" id="405005"/>
    <lineage>
        <taxon>Bacteria</taxon>
        <taxon>Pseudomonadati</taxon>
        <taxon>Pseudomonadota</taxon>
        <taxon>Alphaproteobacteria</taxon>
        <taxon>Hyphomicrobiales</taxon>
        <taxon>Methylopilaceae</taxon>
        <taxon>Hansschlegelia</taxon>
    </lineage>
</organism>
<reference evidence="1 2" key="1">
    <citation type="submission" date="2018-12" db="EMBL/GenBank/DDBJ databases">
        <title>bacterium Hansschlegelia zhihuaiae S113.</title>
        <authorList>
            <person name="He J."/>
        </authorList>
    </citation>
    <scope>NUCLEOTIDE SEQUENCE [LARGE SCALE GENOMIC DNA]</scope>
    <source>
        <strain evidence="1 2">S 113</strain>
    </source>
</reference>